<dbReference type="GO" id="GO:0042802">
    <property type="term" value="F:identical protein binding"/>
    <property type="evidence" value="ECO:0007669"/>
    <property type="project" value="TreeGrafter"/>
</dbReference>
<dbReference type="Gene3D" id="3.30.565.10">
    <property type="entry name" value="Histidine kinase-like ATPase, C-terminal domain"/>
    <property type="match status" value="1"/>
</dbReference>
<sequence length="627" mass="70326">MLFCAVLCAASLFFLQYQYDNKYSASAVYGKQGGLDLSTSMDAHPLNILTYGWEFYPQKRLDPGTFDGHHPQYLFLGQYGGFEGKGSTGSPHGSATYRLNILLPSKPDEYALELPEIYSASRVWINGSLVSRLGDISGSGQPAIRTGMVTFQATSQAEIVVQAADHIHYYSGMIYPPAFGTMETVSDLISFRLMRTCIMVISSFTIGIMYLMIGIRTGEERRQMILFALTSLLFALYATYPLLHLFGAGYWSYRLEDTSFFLFLLAVTTLHCSLCRISGSPQRIVLSLGGFIVLLTLVIPSFLINDSLNAMMAYSVFLDSCKLLLFSWLIVTACFNKQRDERINGLLLAGLCIIAVSLLFQTALPVFEPIRFGWQTENAGFAFILILGGGLWFDTVKAYADRAALTENVRLMKKQFSLQEENYRLITGNFAEIRRIRHDLRHHLNTIKELAGQHQYEELEHYIMGWEDSSEQATRPALCENQAANAILNYYQQAADEKNISLRLKVALPSELKLEGWNLGILLGNLLENAIEASEKLPEEMRLVKVYSRVANGNLLLTVKNHWSGEFLASGEQVYSTKHQGVGIGLSSVRSLVKKKGGQFFISPNEPDFTVSVVLWNVADQNRFIRE</sequence>
<dbReference type="InterPro" id="IPR032834">
    <property type="entry name" value="NatK-like_C"/>
</dbReference>
<gene>
    <name evidence="3" type="ORF">HMPREF9470_03340</name>
</gene>
<dbReference type="Proteomes" id="UP000037392">
    <property type="component" value="Unassembled WGS sequence"/>
</dbReference>
<evidence type="ECO:0000313" key="3">
    <source>
        <dbReference type="EMBL" id="KMW18430.1"/>
    </source>
</evidence>
<evidence type="ECO:0000259" key="2">
    <source>
        <dbReference type="Pfam" id="PF14501"/>
    </source>
</evidence>
<organism evidence="3 4">
    <name type="scientific">[Clostridium] citroniae WAL-19142</name>
    <dbReference type="NCBI Taxonomy" id="742734"/>
    <lineage>
        <taxon>Bacteria</taxon>
        <taxon>Bacillati</taxon>
        <taxon>Bacillota</taxon>
        <taxon>Clostridia</taxon>
        <taxon>Lachnospirales</taxon>
        <taxon>Lachnospiraceae</taxon>
        <taxon>Enterocloster</taxon>
    </lineage>
</organism>
<feature type="transmembrane region" description="Helical" evidence="1">
    <location>
        <begin position="284"/>
        <end position="304"/>
    </location>
</feature>
<feature type="transmembrane region" description="Helical" evidence="1">
    <location>
        <begin position="379"/>
        <end position="400"/>
    </location>
</feature>
<dbReference type="EMBL" id="ADLK01000024">
    <property type="protein sequence ID" value="KMW18430.1"/>
    <property type="molecule type" value="Genomic_DNA"/>
</dbReference>
<dbReference type="PANTHER" id="PTHR40448:SF1">
    <property type="entry name" value="TWO-COMPONENT SENSOR HISTIDINE KINASE"/>
    <property type="match status" value="1"/>
</dbReference>
<dbReference type="Pfam" id="PF14501">
    <property type="entry name" value="HATPase_c_5"/>
    <property type="match status" value="1"/>
</dbReference>
<dbReference type="AlphaFoldDB" id="A0A0J9ERI0"/>
<keyword evidence="1" id="KW-0812">Transmembrane</keyword>
<protein>
    <recommendedName>
        <fullName evidence="2">Sensor histidine kinase NatK-like C-terminal domain-containing protein</fullName>
    </recommendedName>
</protein>
<evidence type="ECO:0000313" key="4">
    <source>
        <dbReference type="Proteomes" id="UP000037392"/>
    </source>
</evidence>
<feature type="transmembrane region" description="Helical" evidence="1">
    <location>
        <begin position="310"/>
        <end position="331"/>
    </location>
</feature>
<feature type="transmembrane region" description="Helical" evidence="1">
    <location>
        <begin position="343"/>
        <end position="367"/>
    </location>
</feature>
<feature type="domain" description="Sensor histidine kinase NatK-like C-terminal" evidence="2">
    <location>
        <begin position="518"/>
        <end position="615"/>
    </location>
</feature>
<comment type="caution">
    <text evidence="3">The sequence shown here is derived from an EMBL/GenBank/DDBJ whole genome shotgun (WGS) entry which is preliminary data.</text>
</comment>
<dbReference type="PANTHER" id="PTHR40448">
    <property type="entry name" value="TWO-COMPONENT SENSOR HISTIDINE KINASE"/>
    <property type="match status" value="1"/>
</dbReference>
<proteinExistence type="predicted"/>
<reference evidence="3 4" key="1">
    <citation type="submission" date="2011-04" db="EMBL/GenBank/DDBJ databases">
        <title>The Genome Sequence of Clostridium citroniae WAL-19142.</title>
        <authorList>
            <consortium name="The Broad Institute Genome Sequencing Platform"/>
            <person name="Earl A."/>
            <person name="Ward D."/>
            <person name="Feldgarden M."/>
            <person name="Gevers D."/>
            <person name="Warren Y.A."/>
            <person name="Tyrrell K.L."/>
            <person name="Citron D.M."/>
            <person name="Goldstein E.J."/>
            <person name="Daigneault M."/>
            <person name="Allen-Vercoe E."/>
            <person name="Young S.K."/>
            <person name="Zeng Q."/>
            <person name="Gargeya S."/>
            <person name="Fitzgerald M."/>
            <person name="Haas B."/>
            <person name="Abouelleil A."/>
            <person name="Alvarado L."/>
            <person name="Arachchi H.M."/>
            <person name="Berlin A."/>
            <person name="Brown A."/>
            <person name="Chapman S.B."/>
            <person name="Chen Z."/>
            <person name="Dunbar C."/>
            <person name="Freedman E."/>
            <person name="Gearin G."/>
            <person name="Gellesch M."/>
            <person name="Goldberg J."/>
            <person name="Griggs A."/>
            <person name="Gujja S."/>
            <person name="Heilman E.R."/>
            <person name="Heiman D."/>
            <person name="Howarth C."/>
            <person name="Larson L."/>
            <person name="Lui A."/>
            <person name="MacDonald P.J."/>
            <person name="Mehta T."/>
            <person name="Montmayeur A."/>
            <person name="Murphy C."/>
            <person name="Neiman D."/>
            <person name="Pearson M."/>
            <person name="Priest M."/>
            <person name="Roberts A."/>
            <person name="Saif S."/>
            <person name="Shea T."/>
            <person name="Shenoy N."/>
            <person name="Sisk P."/>
            <person name="Stolte C."/>
            <person name="Sykes S."/>
            <person name="White J."/>
            <person name="Yandava C."/>
            <person name="Wortman J."/>
            <person name="Nusbaum C."/>
            <person name="Birren B."/>
        </authorList>
    </citation>
    <scope>NUCLEOTIDE SEQUENCE [LARGE SCALE GENOMIC DNA]</scope>
    <source>
        <strain evidence="3 4">WAL-19142</strain>
    </source>
</reference>
<keyword evidence="1" id="KW-0472">Membrane</keyword>
<accession>A0A0J9ERI0</accession>
<dbReference type="PATRIC" id="fig|742734.4.peg.3576"/>
<feature type="transmembrane region" description="Helical" evidence="1">
    <location>
        <begin position="225"/>
        <end position="246"/>
    </location>
</feature>
<evidence type="ECO:0000256" key="1">
    <source>
        <dbReference type="SAM" id="Phobius"/>
    </source>
</evidence>
<feature type="transmembrane region" description="Helical" evidence="1">
    <location>
        <begin position="193"/>
        <end position="213"/>
    </location>
</feature>
<dbReference type="SUPFAM" id="SSF55874">
    <property type="entry name" value="ATPase domain of HSP90 chaperone/DNA topoisomerase II/histidine kinase"/>
    <property type="match status" value="1"/>
</dbReference>
<dbReference type="InterPro" id="IPR036890">
    <property type="entry name" value="HATPase_C_sf"/>
</dbReference>
<keyword evidence="1" id="KW-1133">Transmembrane helix</keyword>
<name>A0A0J9ERI0_9FIRM</name>
<feature type="transmembrane region" description="Helical" evidence="1">
    <location>
        <begin position="258"/>
        <end position="277"/>
    </location>
</feature>